<protein>
    <submittedName>
        <fullName evidence="1">Uncharacterized protein</fullName>
    </submittedName>
</protein>
<gene>
    <name evidence="1" type="ORF">CK203_002744</name>
</gene>
<proteinExistence type="predicted"/>
<sequence>MYFKVSVYNLSFKFEVSIQLTNFKAYAFNWSGKFFSCVKRCLPDCNHSKRCILYFLNFSLPSPISVINKTIEEDRFDIPDVPMEED</sequence>
<organism evidence="1 2">
    <name type="scientific">Vitis vinifera</name>
    <name type="common">Grape</name>
    <dbReference type="NCBI Taxonomy" id="29760"/>
    <lineage>
        <taxon>Eukaryota</taxon>
        <taxon>Viridiplantae</taxon>
        <taxon>Streptophyta</taxon>
        <taxon>Embryophyta</taxon>
        <taxon>Tracheophyta</taxon>
        <taxon>Spermatophyta</taxon>
        <taxon>Magnoliopsida</taxon>
        <taxon>eudicotyledons</taxon>
        <taxon>Gunneridae</taxon>
        <taxon>Pentapetalae</taxon>
        <taxon>rosids</taxon>
        <taxon>Vitales</taxon>
        <taxon>Vitaceae</taxon>
        <taxon>Viteae</taxon>
        <taxon>Vitis</taxon>
    </lineage>
</organism>
<dbReference type="AlphaFoldDB" id="A0A438KHS7"/>
<dbReference type="Proteomes" id="UP000288805">
    <property type="component" value="Unassembled WGS sequence"/>
</dbReference>
<name>A0A438KHS7_VITVI</name>
<accession>A0A438KHS7</accession>
<reference evidence="1 2" key="1">
    <citation type="journal article" date="2018" name="PLoS Genet.">
        <title>Population sequencing reveals clonal diversity and ancestral inbreeding in the grapevine cultivar Chardonnay.</title>
        <authorList>
            <person name="Roach M.J."/>
            <person name="Johnson D.L."/>
            <person name="Bohlmann J."/>
            <person name="van Vuuren H.J."/>
            <person name="Jones S.J."/>
            <person name="Pretorius I.S."/>
            <person name="Schmidt S.A."/>
            <person name="Borneman A.R."/>
        </authorList>
    </citation>
    <scope>NUCLEOTIDE SEQUENCE [LARGE SCALE GENOMIC DNA]</scope>
    <source>
        <strain evidence="2">cv. Chardonnay</strain>
        <tissue evidence="1">Leaf</tissue>
    </source>
</reference>
<dbReference type="EMBL" id="QGNW01000006">
    <property type="protein sequence ID" value="RVX20757.1"/>
    <property type="molecule type" value="Genomic_DNA"/>
</dbReference>
<evidence type="ECO:0000313" key="1">
    <source>
        <dbReference type="EMBL" id="RVX20757.1"/>
    </source>
</evidence>
<evidence type="ECO:0000313" key="2">
    <source>
        <dbReference type="Proteomes" id="UP000288805"/>
    </source>
</evidence>
<comment type="caution">
    <text evidence="1">The sequence shown here is derived from an EMBL/GenBank/DDBJ whole genome shotgun (WGS) entry which is preliminary data.</text>
</comment>